<dbReference type="Proteomes" id="UP001497482">
    <property type="component" value="Chromosome 6"/>
</dbReference>
<evidence type="ECO:0000313" key="1">
    <source>
        <dbReference type="EMBL" id="CAL1608872.1"/>
    </source>
</evidence>
<organism evidence="1 2">
    <name type="scientific">Knipowitschia caucasica</name>
    <name type="common">Caucasian dwarf goby</name>
    <name type="synonym">Pomatoschistus caucasicus</name>
    <dbReference type="NCBI Taxonomy" id="637954"/>
    <lineage>
        <taxon>Eukaryota</taxon>
        <taxon>Metazoa</taxon>
        <taxon>Chordata</taxon>
        <taxon>Craniata</taxon>
        <taxon>Vertebrata</taxon>
        <taxon>Euteleostomi</taxon>
        <taxon>Actinopterygii</taxon>
        <taxon>Neopterygii</taxon>
        <taxon>Teleostei</taxon>
        <taxon>Neoteleostei</taxon>
        <taxon>Acanthomorphata</taxon>
        <taxon>Gobiaria</taxon>
        <taxon>Gobiiformes</taxon>
        <taxon>Gobioidei</taxon>
        <taxon>Gobiidae</taxon>
        <taxon>Gobiinae</taxon>
        <taxon>Knipowitschia</taxon>
    </lineage>
</organism>
<keyword evidence="2" id="KW-1185">Reference proteome</keyword>
<proteinExistence type="predicted"/>
<evidence type="ECO:0000313" key="2">
    <source>
        <dbReference type="Proteomes" id="UP001497482"/>
    </source>
</evidence>
<name>A0AAV2M6A4_KNICA</name>
<dbReference type="AlphaFoldDB" id="A0AAV2M6A4"/>
<protein>
    <submittedName>
        <fullName evidence="1">Uncharacterized protein</fullName>
    </submittedName>
</protein>
<accession>A0AAV2M6A4</accession>
<gene>
    <name evidence="1" type="ORF">KC01_LOCUS35720</name>
</gene>
<sequence length="132" mass="14438">MAPPSLPASPLLPLETCALCVGDYNAAVSAGGLGQRERHTPVTARGSCAALPWDLPKPIECVIVSPLLFVFVKEEGKGAVTFFFFLFFQRLWKGRGRWSIRVRGGTPAFTTERRERQSAFNFISSCSGMSDP</sequence>
<reference evidence="1 2" key="1">
    <citation type="submission" date="2024-04" db="EMBL/GenBank/DDBJ databases">
        <authorList>
            <person name="Waldvogel A.-M."/>
            <person name="Schoenle A."/>
        </authorList>
    </citation>
    <scope>NUCLEOTIDE SEQUENCE [LARGE SCALE GENOMIC DNA]</scope>
</reference>
<dbReference type="EMBL" id="OZ035828">
    <property type="protein sequence ID" value="CAL1608872.1"/>
    <property type="molecule type" value="Genomic_DNA"/>
</dbReference>